<dbReference type="GeneID" id="57094372"/>
<proteinExistence type="predicted"/>
<dbReference type="RefSeq" id="WP_099066599.1">
    <property type="nucleotide sequence ID" value="NZ_LAHD01000005.1"/>
</dbReference>
<evidence type="ECO:0000313" key="1">
    <source>
        <dbReference type="EMBL" id="PHK06812.1"/>
    </source>
</evidence>
<comment type="caution">
    <text evidence="1">The sequence shown here is derived from an EMBL/GenBank/DDBJ whole genome shotgun (WGS) entry which is preliminary data.</text>
</comment>
<sequence>MKVKGYNDFYDGWISNILFQPRDNAKSNFWMEGYDMASETGRTQFLFEALKKEIELGHIIIEQE</sequence>
<organism evidence="1 2">
    <name type="scientific">Nostoc linckia z8</name>
    <dbReference type="NCBI Taxonomy" id="1628746"/>
    <lineage>
        <taxon>Bacteria</taxon>
        <taxon>Bacillati</taxon>
        <taxon>Cyanobacteriota</taxon>
        <taxon>Cyanophyceae</taxon>
        <taxon>Nostocales</taxon>
        <taxon>Nostocaceae</taxon>
        <taxon>Nostoc</taxon>
    </lineage>
</organism>
<name>A0A9Q6EN69_NOSLI</name>
<protein>
    <submittedName>
        <fullName evidence="1">Uncharacterized protein</fullName>
    </submittedName>
</protein>
<accession>A0A9Q6EN69</accession>
<evidence type="ECO:0000313" key="2">
    <source>
        <dbReference type="Proteomes" id="UP000222310"/>
    </source>
</evidence>
<dbReference type="EMBL" id="LAHD01000005">
    <property type="protein sequence ID" value="PHK06812.1"/>
    <property type="molecule type" value="Genomic_DNA"/>
</dbReference>
<dbReference type="Proteomes" id="UP000222310">
    <property type="component" value="Unassembled WGS sequence"/>
</dbReference>
<dbReference type="AlphaFoldDB" id="A0A9Q6EN69"/>
<reference evidence="1 2" key="1">
    <citation type="submission" date="2015-02" db="EMBL/GenBank/DDBJ databases">
        <title>Nostoc linckia genome annotation.</title>
        <authorList>
            <person name="Zhou Z."/>
        </authorList>
    </citation>
    <scope>NUCLEOTIDE SEQUENCE [LARGE SCALE GENOMIC DNA]</scope>
    <source>
        <strain evidence="2">z8</strain>
    </source>
</reference>
<gene>
    <name evidence="1" type="ORF">VF08_03510</name>
</gene>